<evidence type="ECO:0000256" key="2">
    <source>
        <dbReference type="SAM" id="Phobius"/>
    </source>
</evidence>
<evidence type="ECO:0000256" key="1">
    <source>
        <dbReference type="SAM" id="MobiDB-lite"/>
    </source>
</evidence>
<keyword evidence="2" id="KW-0472">Membrane</keyword>
<feature type="region of interest" description="Disordered" evidence="1">
    <location>
        <begin position="1"/>
        <end position="20"/>
    </location>
</feature>
<feature type="transmembrane region" description="Helical" evidence="2">
    <location>
        <begin position="29"/>
        <end position="51"/>
    </location>
</feature>
<evidence type="ECO:0000313" key="4">
    <source>
        <dbReference type="Proteomes" id="UP000677913"/>
    </source>
</evidence>
<keyword evidence="2" id="KW-1133">Transmembrane helix</keyword>
<organism evidence="3 4">
    <name type="scientific">Actinocrinis puniceicyclus</name>
    <dbReference type="NCBI Taxonomy" id="977794"/>
    <lineage>
        <taxon>Bacteria</taxon>
        <taxon>Bacillati</taxon>
        <taxon>Actinomycetota</taxon>
        <taxon>Actinomycetes</taxon>
        <taxon>Catenulisporales</taxon>
        <taxon>Actinospicaceae</taxon>
        <taxon>Actinocrinis</taxon>
    </lineage>
</organism>
<proteinExistence type="predicted"/>
<gene>
    <name evidence="3" type="ORF">KGA66_17630</name>
</gene>
<name>A0A8J8BD48_9ACTN</name>
<comment type="caution">
    <text evidence="3">The sequence shown here is derived from an EMBL/GenBank/DDBJ whole genome shotgun (WGS) entry which is preliminary data.</text>
</comment>
<reference evidence="3" key="1">
    <citation type="submission" date="2021-04" db="EMBL/GenBank/DDBJ databases">
        <title>Genome based classification of Actinospica acidithermotolerans sp. nov., an actinobacterium isolated from an Indonesian hot spring.</title>
        <authorList>
            <person name="Kusuma A.B."/>
            <person name="Putra K.E."/>
            <person name="Nafisah S."/>
            <person name="Loh J."/>
            <person name="Nouioui I."/>
            <person name="Goodfellow M."/>
        </authorList>
    </citation>
    <scope>NUCLEOTIDE SEQUENCE</scope>
    <source>
        <strain evidence="3">DSM 45618</strain>
    </source>
</reference>
<protein>
    <submittedName>
        <fullName evidence="3">AtpZ/AtpI family protein</fullName>
    </submittedName>
</protein>
<keyword evidence="2" id="KW-0812">Transmembrane</keyword>
<evidence type="ECO:0000313" key="3">
    <source>
        <dbReference type="EMBL" id="MBS2964883.1"/>
    </source>
</evidence>
<keyword evidence="4" id="KW-1185">Reference proteome</keyword>
<feature type="transmembrane region" description="Helical" evidence="2">
    <location>
        <begin position="58"/>
        <end position="76"/>
    </location>
</feature>
<dbReference type="EMBL" id="JAGSXH010000063">
    <property type="protein sequence ID" value="MBS2964883.1"/>
    <property type="molecule type" value="Genomic_DNA"/>
</dbReference>
<accession>A0A8J8BD48</accession>
<dbReference type="Proteomes" id="UP000677913">
    <property type="component" value="Unassembled WGS sequence"/>
</dbReference>
<dbReference type="RefSeq" id="WP_211469244.1">
    <property type="nucleotide sequence ID" value="NZ_JAGSXH010000063.1"/>
</dbReference>
<sequence length="90" mass="9841">MSPTTRTPAEPPAADEPALAEARKTDATMWGILGHMVSAIVVYGGFGYLLGRWTGHPILLLFGVLFGVALSTWYTIHSVSRMADEKPRRK</sequence>
<dbReference type="AlphaFoldDB" id="A0A8J8BD48"/>